<evidence type="ECO:0000256" key="4">
    <source>
        <dbReference type="ARBA" id="ARBA00022833"/>
    </source>
</evidence>
<sequence length="196" mass="22279">MNTLFDNDCRYMSDSELIYEISNNRQIVSDIERSNEVIDLEKLFSSLTPGRRRVAVAAVEMYKRQLSQQVERRQIRMSKDVYELMEPLIGDLPNEEFWVVSINQAGRLIKKVRISVGGIDQTSADIRLIMRVLIDTGAVQFAAVHNHPSGNSRPSNEDKRLTEQLKKAAGLFNITMIDHVIITNGGYYSFGDEGLI</sequence>
<reference evidence="7 8" key="1">
    <citation type="submission" date="2014-04" db="EMBL/GenBank/DDBJ databases">
        <authorList>
            <person name="Sears C."/>
            <person name="Carroll K."/>
            <person name="Sack B.R."/>
            <person name="Qadri F."/>
            <person name="Myers L.L."/>
            <person name="Chung G.-T."/>
            <person name="Escheverria P."/>
            <person name="Fraser C.M."/>
            <person name="Sadzewicz L."/>
            <person name="Shefchek K.A."/>
            <person name="Tallon L."/>
            <person name="Das S.P."/>
            <person name="Daugherty S."/>
            <person name="Mongodin E.F."/>
        </authorList>
    </citation>
    <scope>NUCLEOTIDE SEQUENCE [LARGE SCALE GENOMIC DNA]</scope>
    <source>
        <strain evidence="7 8">3978 T3 ii</strain>
    </source>
</reference>
<evidence type="ECO:0000256" key="1">
    <source>
        <dbReference type="ARBA" id="ARBA00022670"/>
    </source>
</evidence>
<accession>A0A078S467</accession>
<dbReference type="Proteomes" id="UP000028013">
    <property type="component" value="Unassembled WGS sequence"/>
</dbReference>
<keyword evidence="1" id="KW-0645">Protease</keyword>
<protein>
    <submittedName>
        <fullName evidence="7">RadC-like JAB domain protein</fullName>
    </submittedName>
</protein>
<dbReference type="GO" id="GO:0006508">
    <property type="term" value="P:proteolysis"/>
    <property type="evidence" value="ECO:0007669"/>
    <property type="project" value="UniProtKB-KW"/>
</dbReference>
<dbReference type="GO" id="GO:0046872">
    <property type="term" value="F:metal ion binding"/>
    <property type="evidence" value="ECO:0007669"/>
    <property type="project" value="UniProtKB-KW"/>
</dbReference>
<dbReference type="InterPro" id="IPR025657">
    <property type="entry name" value="RadC_JAB"/>
</dbReference>
<dbReference type="EMBL" id="JNHN01000098">
    <property type="protein sequence ID" value="KDS56463.1"/>
    <property type="molecule type" value="Genomic_DNA"/>
</dbReference>
<evidence type="ECO:0000256" key="2">
    <source>
        <dbReference type="ARBA" id="ARBA00022723"/>
    </source>
</evidence>
<dbReference type="PANTHER" id="PTHR30471:SF3">
    <property type="entry name" value="UPF0758 PROTEIN YEES-RELATED"/>
    <property type="match status" value="1"/>
</dbReference>
<dbReference type="AlphaFoldDB" id="A0A078S467"/>
<dbReference type="SUPFAM" id="SSF102712">
    <property type="entry name" value="JAB1/MPN domain"/>
    <property type="match status" value="1"/>
</dbReference>
<dbReference type="RefSeq" id="WP_035449808.1">
    <property type="nucleotide sequence ID" value="NZ_JNHN01000098.1"/>
</dbReference>
<dbReference type="Pfam" id="PF04002">
    <property type="entry name" value="RadC"/>
    <property type="match status" value="1"/>
</dbReference>
<dbReference type="CDD" id="cd08071">
    <property type="entry name" value="MPN_DUF2466"/>
    <property type="match status" value="1"/>
</dbReference>
<name>A0A078S467_BACUN</name>
<feature type="domain" description="MPN" evidence="6">
    <location>
        <begin position="74"/>
        <end position="196"/>
    </location>
</feature>
<evidence type="ECO:0000313" key="8">
    <source>
        <dbReference type="Proteomes" id="UP000028013"/>
    </source>
</evidence>
<keyword evidence="2" id="KW-0479">Metal-binding</keyword>
<comment type="caution">
    <text evidence="7">The sequence shown here is derived from an EMBL/GenBank/DDBJ whole genome shotgun (WGS) entry which is preliminary data.</text>
</comment>
<proteinExistence type="predicted"/>
<dbReference type="InterPro" id="IPR037518">
    <property type="entry name" value="MPN"/>
</dbReference>
<dbReference type="GO" id="GO:0008237">
    <property type="term" value="F:metallopeptidase activity"/>
    <property type="evidence" value="ECO:0007669"/>
    <property type="project" value="UniProtKB-KW"/>
</dbReference>
<keyword evidence="3" id="KW-0378">Hydrolase</keyword>
<dbReference type="Gene3D" id="3.40.140.10">
    <property type="entry name" value="Cytidine Deaminase, domain 2"/>
    <property type="match status" value="1"/>
</dbReference>
<dbReference type="PROSITE" id="PS01302">
    <property type="entry name" value="UPF0758"/>
    <property type="match status" value="1"/>
</dbReference>
<gene>
    <name evidence="7" type="ORF">M094_4112</name>
</gene>
<evidence type="ECO:0000256" key="5">
    <source>
        <dbReference type="ARBA" id="ARBA00023049"/>
    </source>
</evidence>
<organism evidence="7 8">
    <name type="scientific">Bacteroides uniformis str. 3978 T3 ii</name>
    <dbReference type="NCBI Taxonomy" id="1339349"/>
    <lineage>
        <taxon>Bacteria</taxon>
        <taxon>Pseudomonadati</taxon>
        <taxon>Bacteroidota</taxon>
        <taxon>Bacteroidia</taxon>
        <taxon>Bacteroidales</taxon>
        <taxon>Bacteroidaceae</taxon>
        <taxon>Bacteroides</taxon>
    </lineage>
</organism>
<dbReference type="PATRIC" id="fig|1339349.3.peg.916"/>
<dbReference type="PROSITE" id="PS50249">
    <property type="entry name" value="MPN"/>
    <property type="match status" value="1"/>
</dbReference>
<dbReference type="InterPro" id="IPR001405">
    <property type="entry name" value="UPF0758"/>
</dbReference>
<keyword evidence="4" id="KW-0862">Zinc</keyword>
<dbReference type="InterPro" id="IPR020891">
    <property type="entry name" value="UPF0758_CS"/>
</dbReference>
<dbReference type="PANTHER" id="PTHR30471">
    <property type="entry name" value="DNA REPAIR PROTEIN RADC"/>
    <property type="match status" value="1"/>
</dbReference>
<evidence type="ECO:0000313" key="7">
    <source>
        <dbReference type="EMBL" id="KDS56463.1"/>
    </source>
</evidence>
<evidence type="ECO:0000256" key="3">
    <source>
        <dbReference type="ARBA" id="ARBA00022801"/>
    </source>
</evidence>
<evidence type="ECO:0000259" key="6">
    <source>
        <dbReference type="PROSITE" id="PS50249"/>
    </source>
</evidence>
<keyword evidence="5" id="KW-0482">Metalloprotease</keyword>